<dbReference type="PRINTS" id="PR00081">
    <property type="entry name" value="GDHRDH"/>
</dbReference>
<keyword evidence="1" id="KW-0560">Oxidoreductase</keyword>
<dbReference type="Proteomes" id="UP000759131">
    <property type="component" value="Unassembled WGS sequence"/>
</dbReference>
<protein>
    <recommendedName>
        <fullName evidence="5">Retinol dehydrogenase 13</fullName>
    </recommendedName>
</protein>
<evidence type="ECO:0008006" key="5">
    <source>
        <dbReference type="Google" id="ProtNLM"/>
    </source>
</evidence>
<evidence type="ECO:0000313" key="3">
    <source>
        <dbReference type="EMBL" id="CAD7622548.1"/>
    </source>
</evidence>
<dbReference type="OrthoDB" id="6411518at2759"/>
<organism evidence="3">
    <name type="scientific">Medioppia subpectinata</name>
    <dbReference type="NCBI Taxonomy" id="1979941"/>
    <lineage>
        <taxon>Eukaryota</taxon>
        <taxon>Metazoa</taxon>
        <taxon>Ecdysozoa</taxon>
        <taxon>Arthropoda</taxon>
        <taxon>Chelicerata</taxon>
        <taxon>Arachnida</taxon>
        <taxon>Acari</taxon>
        <taxon>Acariformes</taxon>
        <taxon>Sarcoptiformes</taxon>
        <taxon>Oribatida</taxon>
        <taxon>Brachypylina</taxon>
        <taxon>Oppioidea</taxon>
        <taxon>Oppiidae</taxon>
        <taxon>Medioppia</taxon>
    </lineage>
</organism>
<reference evidence="3" key="1">
    <citation type="submission" date="2020-11" db="EMBL/GenBank/DDBJ databases">
        <authorList>
            <person name="Tran Van P."/>
        </authorList>
    </citation>
    <scope>NUCLEOTIDE SEQUENCE</scope>
</reference>
<dbReference type="SUPFAM" id="SSF51735">
    <property type="entry name" value="NAD(P)-binding Rossmann-fold domains"/>
    <property type="match status" value="1"/>
</dbReference>
<dbReference type="InterPro" id="IPR002347">
    <property type="entry name" value="SDR_fam"/>
</dbReference>
<dbReference type="InterPro" id="IPR036291">
    <property type="entry name" value="NAD(P)-bd_dom_sf"/>
</dbReference>
<dbReference type="Gene3D" id="3.40.50.720">
    <property type="entry name" value="NAD(P)-binding Rossmann-like Domain"/>
    <property type="match status" value="1"/>
</dbReference>
<gene>
    <name evidence="3" type="ORF">OSB1V03_LOCUS3011</name>
</gene>
<name>A0A7R9PVS5_9ACAR</name>
<dbReference type="GO" id="GO:0016491">
    <property type="term" value="F:oxidoreductase activity"/>
    <property type="evidence" value="ECO:0007669"/>
    <property type="project" value="UniProtKB-KW"/>
</dbReference>
<dbReference type="EMBL" id="OC855730">
    <property type="protein sequence ID" value="CAD7622548.1"/>
    <property type="molecule type" value="Genomic_DNA"/>
</dbReference>
<dbReference type="EMBL" id="CAJPIZ010001155">
    <property type="protein sequence ID" value="CAG2102978.1"/>
    <property type="molecule type" value="Genomic_DNA"/>
</dbReference>
<evidence type="ECO:0000313" key="4">
    <source>
        <dbReference type="Proteomes" id="UP000759131"/>
    </source>
</evidence>
<dbReference type="Pfam" id="PF00106">
    <property type="entry name" value="adh_short"/>
    <property type="match status" value="1"/>
</dbReference>
<keyword evidence="4" id="KW-1185">Reference proteome</keyword>
<evidence type="ECO:0000256" key="1">
    <source>
        <dbReference type="ARBA" id="ARBA00023002"/>
    </source>
</evidence>
<comment type="similarity">
    <text evidence="2">Belongs to the short-chain dehydrogenases/reductases (SDR) family.</text>
</comment>
<accession>A0A7R9PVS5</accession>
<dbReference type="PRINTS" id="PR00080">
    <property type="entry name" value="SDRFAMILY"/>
</dbReference>
<dbReference type="PANTHER" id="PTHR43157:SF31">
    <property type="entry name" value="PHOSPHATIDYLINOSITOL-GLYCAN BIOSYNTHESIS CLASS F PROTEIN"/>
    <property type="match status" value="1"/>
</dbReference>
<sequence length="212" mass="23869">MKKAESAIDDMKGVNPSADITALKLDLSSFKSVRQFADELKARESAVDILINNAGIYQCPEWETIDGFEMQFGTNHLGPFLLTLTLLPLLKSAPVARIVNVASGYHEIGKIHFDNINLKNGTYDPEKAYCQSKLAMVLCTREMARRLGTESNVKCYALNPGVIKTDLQRHQNYSQTMMNMMFLTPEMGAQTTLYCALDEKLDNESGFYYDFR</sequence>
<evidence type="ECO:0000256" key="2">
    <source>
        <dbReference type="RuleBase" id="RU000363"/>
    </source>
</evidence>
<dbReference type="PANTHER" id="PTHR43157">
    <property type="entry name" value="PHOSPHATIDYLINOSITOL-GLYCAN BIOSYNTHESIS CLASS F PROTEIN-RELATED"/>
    <property type="match status" value="1"/>
</dbReference>
<proteinExistence type="inferred from homology"/>
<dbReference type="AlphaFoldDB" id="A0A7R9PVS5"/>